<organism evidence="3 4">
    <name type="scientific">Bombardia bombarda</name>
    <dbReference type="NCBI Taxonomy" id="252184"/>
    <lineage>
        <taxon>Eukaryota</taxon>
        <taxon>Fungi</taxon>
        <taxon>Dikarya</taxon>
        <taxon>Ascomycota</taxon>
        <taxon>Pezizomycotina</taxon>
        <taxon>Sordariomycetes</taxon>
        <taxon>Sordariomycetidae</taxon>
        <taxon>Sordariales</taxon>
        <taxon>Lasiosphaeriaceae</taxon>
        <taxon>Bombardia</taxon>
    </lineage>
</organism>
<dbReference type="AlphaFoldDB" id="A0AA39WGK7"/>
<evidence type="ECO:0000256" key="2">
    <source>
        <dbReference type="SAM" id="SignalP"/>
    </source>
</evidence>
<protein>
    <recommendedName>
        <fullName evidence="5">GPI anchored serine-threonine rich protein</fullName>
    </recommendedName>
</protein>
<proteinExistence type="predicted"/>
<accession>A0AA39WGK7</accession>
<evidence type="ECO:0000256" key="1">
    <source>
        <dbReference type="SAM" id="MobiDB-lite"/>
    </source>
</evidence>
<feature type="signal peptide" evidence="2">
    <location>
        <begin position="1"/>
        <end position="18"/>
    </location>
</feature>
<keyword evidence="4" id="KW-1185">Reference proteome</keyword>
<keyword evidence="2" id="KW-0732">Signal</keyword>
<evidence type="ECO:0000313" key="3">
    <source>
        <dbReference type="EMBL" id="KAK0615025.1"/>
    </source>
</evidence>
<evidence type="ECO:0008006" key="5">
    <source>
        <dbReference type="Google" id="ProtNLM"/>
    </source>
</evidence>
<dbReference type="PROSITE" id="PS51257">
    <property type="entry name" value="PROKAR_LIPOPROTEIN"/>
    <property type="match status" value="1"/>
</dbReference>
<sequence>MKATLFSIVAFAATVATAQTTSACAADYIVEACLSTENARLATCATTDYDCQCAAWGSILTCFNNCPNDQRAATYAGQKQIFCGYASQFPSSTTKLIISASTTVASTIATSTTGANTNEDTTDDTTNTDSTATATATSTSVTGTAATASSTPTNAAADLAMNAGRVLAAVAGVVVAVL</sequence>
<dbReference type="EMBL" id="JAULSR010000007">
    <property type="protein sequence ID" value="KAK0615025.1"/>
    <property type="molecule type" value="Genomic_DNA"/>
</dbReference>
<gene>
    <name evidence="3" type="ORF">B0T17DRAFT_375746</name>
</gene>
<reference evidence="3" key="1">
    <citation type="submission" date="2023-06" db="EMBL/GenBank/DDBJ databases">
        <title>Genome-scale phylogeny and comparative genomics of the fungal order Sordariales.</title>
        <authorList>
            <consortium name="Lawrence Berkeley National Laboratory"/>
            <person name="Hensen N."/>
            <person name="Bonometti L."/>
            <person name="Westerberg I."/>
            <person name="Brannstrom I.O."/>
            <person name="Guillou S."/>
            <person name="Cros-Aarteil S."/>
            <person name="Calhoun S."/>
            <person name="Haridas S."/>
            <person name="Kuo A."/>
            <person name="Mondo S."/>
            <person name="Pangilinan J."/>
            <person name="Riley R."/>
            <person name="LaButti K."/>
            <person name="Andreopoulos B."/>
            <person name="Lipzen A."/>
            <person name="Chen C."/>
            <person name="Yanf M."/>
            <person name="Daum C."/>
            <person name="Ng V."/>
            <person name="Clum A."/>
            <person name="Steindorff A."/>
            <person name="Ohm R."/>
            <person name="Martin F."/>
            <person name="Silar P."/>
            <person name="Natvig D."/>
            <person name="Lalanne C."/>
            <person name="Gautier V."/>
            <person name="Ament-velasquez S.L."/>
            <person name="Kruys A."/>
            <person name="Hutchinson M.I."/>
            <person name="Powell A.J."/>
            <person name="Barry K."/>
            <person name="Miller A.N."/>
            <person name="Grigoriev I.V."/>
            <person name="Debuchy R."/>
            <person name="Gladieux P."/>
            <person name="Thoren M.H."/>
            <person name="Johannesson H."/>
        </authorList>
    </citation>
    <scope>NUCLEOTIDE SEQUENCE</scope>
    <source>
        <strain evidence="3">SMH3391-2</strain>
    </source>
</reference>
<feature type="region of interest" description="Disordered" evidence="1">
    <location>
        <begin position="113"/>
        <end position="135"/>
    </location>
</feature>
<feature type="chain" id="PRO_5041383488" description="GPI anchored serine-threonine rich protein" evidence="2">
    <location>
        <begin position="19"/>
        <end position="178"/>
    </location>
</feature>
<dbReference type="Proteomes" id="UP001174934">
    <property type="component" value="Unassembled WGS sequence"/>
</dbReference>
<name>A0AA39WGK7_9PEZI</name>
<evidence type="ECO:0000313" key="4">
    <source>
        <dbReference type="Proteomes" id="UP001174934"/>
    </source>
</evidence>
<comment type="caution">
    <text evidence="3">The sequence shown here is derived from an EMBL/GenBank/DDBJ whole genome shotgun (WGS) entry which is preliminary data.</text>
</comment>